<dbReference type="GO" id="GO:0030170">
    <property type="term" value="F:pyridoxal phosphate binding"/>
    <property type="evidence" value="ECO:0007669"/>
    <property type="project" value="InterPro"/>
</dbReference>
<comment type="cofactor">
    <cofactor evidence="1 7">
        <name>pyridoxal 5'-phosphate</name>
        <dbReference type="ChEBI" id="CHEBI:597326"/>
    </cofactor>
</comment>
<gene>
    <name evidence="9" type="ORF">M9393_01085</name>
</gene>
<evidence type="ECO:0000313" key="9">
    <source>
        <dbReference type="EMBL" id="URJ28343.1"/>
    </source>
</evidence>
<dbReference type="FunFam" id="3.40.640.10:FF:000015">
    <property type="entry name" value="Aspartate aminotransferase"/>
    <property type="match status" value="1"/>
</dbReference>
<keyword evidence="5 7" id="KW-0808">Transferase</keyword>
<dbReference type="InterPro" id="IPR015424">
    <property type="entry name" value="PyrdxlP-dep_Trfase"/>
</dbReference>
<evidence type="ECO:0000313" key="10">
    <source>
        <dbReference type="Proteomes" id="UP001056209"/>
    </source>
</evidence>
<dbReference type="Gene3D" id="3.90.1150.10">
    <property type="entry name" value="Aspartate Aminotransferase, domain 1"/>
    <property type="match status" value="1"/>
</dbReference>
<evidence type="ECO:0000256" key="6">
    <source>
        <dbReference type="ARBA" id="ARBA00022898"/>
    </source>
</evidence>
<dbReference type="InterPro" id="IPR015421">
    <property type="entry name" value="PyrdxlP-dep_Trfase_major"/>
</dbReference>
<proteinExistence type="inferred from homology"/>
<evidence type="ECO:0000256" key="7">
    <source>
        <dbReference type="RuleBase" id="RU000481"/>
    </source>
</evidence>
<keyword evidence="4 7" id="KW-0032">Aminotransferase</keyword>
<feature type="domain" description="Aminotransferase class I/classII large" evidence="8">
    <location>
        <begin position="26"/>
        <end position="394"/>
    </location>
</feature>
<evidence type="ECO:0000256" key="5">
    <source>
        <dbReference type="ARBA" id="ARBA00022679"/>
    </source>
</evidence>
<dbReference type="EMBL" id="CP097753">
    <property type="protein sequence ID" value="URJ28343.1"/>
    <property type="molecule type" value="Genomic_DNA"/>
</dbReference>
<dbReference type="Proteomes" id="UP001056209">
    <property type="component" value="Chromosome"/>
</dbReference>
<dbReference type="NCBIfam" id="NF006719">
    <property type="entry name" value="PRK09257.1"/>
    <property type="match status" value="1"/>
</dbReference>
<accession>A0A9Q8X145</accession>
<dbReference type="GO" id="GO:0004838">
    <property type="term" value="F:L-tyrosine-2-oxoglutarate transaminase activity"/>
    <property type="evidence" value="ECO:0007669"/>
    <property type="project" value="TreeGrafter"/>
</dbReference>
<dbReference type="RefSeq" id="WP_250248798.1">
    <property type="nucleotide sequence ID" value="NZ_CP097753.1"/>
</dbReference>
<dbReference type="PRINTS" id="PR00799">
    <property type="entry name" value="TRANSAMINASE"/>
</dbReference>
<protein>
    <recommendedName>
        <fullName evidence="7">Aminotransferase</fullName>
        <ecNumber evidence="7">2.6.1.-</ecNumber>
    </recommendedName>
</protein>
<dbReference type="Pfam" id="PF00155">
    <property type="entry name" value="Aminotran_1_2"/>
    <property type="match status" value="1"/>
</dbReference>
<comment type="subunit">
    <text evidence="3">Homodimer.</text>
</comment>
<dbReference type="GO" id="GO:0005829">
    <property type="term" value="C:cytosol"/>
    <property type="evidence" value="ECO:0007669"/>
    <property type="project" value="TreeGrafter"/>
</dbReference>
<dbReference type="InterPro" id="IPR000796">
    <property type="entry name" value="Asp_trans"/>
</dbReference>
<evidence type="ECO:0000259" key="8">
    <source>
        <dbReference type="Pfam" id="PF00155"/>
    </source>
</evidence>
<organism evidence="9 10">
    <name type="scientific">Candidatus Blochmannia vicinus</name>
    <name type="common">nom. nud.</name>
    <dbReference type="NCBI Taxonomy" id="251540"/>
    <lineage>
        <taxon>Bacteria</taxon>
        <taxon>Pseudomonadati</taxon>
        <taxon>Pseudomonadota</taxon>
        <taxon>Gammaproteobacteria</taxon>
        <taxon>Enterobacterales</taxon>
        <taxon>Enterobacteriaceae</taxon>
        <taxon>ant endosymbionts</taxon>
        <taxon>Candidatus Blochmanniella</taxon>
    </lineage>
</organism>
<dbReference type="InterPro" id="IPR015422">
    <property type="entry name" value="PyrdxlP-dep_Trfase_small"/>
</dbReference>
<dbReference type="PANTHER" id="PTHR11879">
    <property type="entry name" value="ASPARTATE AMINOTRANSFERASE"/>
    <property type="match status" value="1"/>
</dbReference>
<keyword evidence="6" id="KW-0663">Pyridoxal phosphate</keyword>
<dbReference type="InterPro" id="IPR004839">
    <property type="entry name" value="Aminotransferase_I/II_large"/>
</dbReference>
<dbReference type="CDD" id="cd00609">
    <property type="entry name" value="AAT_like"/>
    <property type="match status" value="1"/>
</dbReference>
<dbReference type="InterPro" id="IPR004838">
    <property type="entry name" value="NHTrfase_class1_PyrdxlP-BS"/>
</dbReference>
<dbReference type="GO" id="GO:0004069">
    <property type="term" value="F:L-aspartate:2-oxoglutarate aminotransferase activity"/>
    <property type="evidence" value="ECO:0007669"/>
    <property type="project" value="TreeGrafter"/>
</dbReference>
<name>A0A9Q8X145_9ENTR</name>
<evidence type="ECO:0000256" key="2">
    <source>
        <dbReference type="ARBA" id="ARBA00007441"/>
    </source>
</evidence>
<evidence type="ECO:0000256" key="3">
    <source>
        <dbReference type="ARBA" id="ARBA00011738"/>
    </source>
</evidence>
<sequence length="406" mass="46313">MFKSIKMAPADPILGLSEIYNSDERKHKINLGIGVYLDKIKNTPVLTSVKQAEEWLLKHETTKNYLSIEGMHSFNTATQCLLFGVNNNNSIISKERIRTVQAPGGTGALRIAAEFIIKNTKSKRIWISNPSWVNHKNIFLSAGFEICTYPYYNNITHSLNFDELYSSLKNVKPNDVVLFHCCCHNPTGIDPNIEQWSILSELSEKNRWLPLFDLAYQGFSRGLTEDIEGLYIFCKKNTELIVCNSYSKNFGLYNERIGACSVITNNKDDADRVLSQLRVIIRGNYSNPPAHGASIVSLILNNKNLRSIWEEELKTMREHINYMRKLFFNTLKNNNENTDFSFIKTQCGMFSFIGLNENQVMNLRNKFGIYLVGAGRINLAGLSNDNIVYVCRSIIKTMDEKIITSK</sequence>
<dbReference type="GO" id="GO:0042802">
    <property type="term" value="F:identical protein binding"/>
    <property type="evidence" value="ECO:0007669"/>
    <property type="project" value="TreeGrafter"/>
</dbReference>
<comment type="similarity">
    <text evidence="2 7">Belongs to the class-I pyridoxal-phosphate-dependent aminotransferase family.</text>
</comment>
<dbReference type="PANTHER" id="PTHR11879:SF22">
    <property type="entry name" value="ASPARTATE AMINOTRANSFERASE, MITOCHONDRIAL"/>
    <property type="match status" value="1"/>
</dbReference>
<reference evidence="9" key="1">
    <citation type="submission" date="2022-05" db="EMBL/GenBank/DDBJ databases">
        <title>Impact of host demography and evolutionary history on endosymbiont molecular evolution: a test in carpenter ants (Genus Camponotus) and their Blochmannia endosymbionts.</title>
        <authorList>
            <person name="Manthey J.D."/>
            <person name="Giron J.C."/>
            <person name="Hruska J.P."/>
        </authorList>
    </citation>
    <scope>NUCLEOTIDE SEQUENCE</scope>
    <source>
        <strain evidence="9">C-039</strain>
    </source>
</reference>
<dbReference type="AlphaFoldDB" id="A0A9Q8X145"/>
<dbReference type="GO" id="GO:0033585">
    <property type="term" value="P:L-phenylalanine biosynthetic process from chorismate via phenylpyruvate"/>
    <property type="evidence" value="ECO:0007669"/>
    <property type="project" value="TreeGrafter"/>
</dbReference>
<dbReference type="PROSITE" id="PS00105">
    <property type="entry name" value="AA_TRANSFER_CLASS_1"/>
    <property type="match status" value="1"/>
</dbReference>
<dbReference type="EC" id="2.6.1.-" evidence="7"/>
<dbReference type="Gene3D" id="3.40.640.10">
    <property type="entry name" value="Type I PLP-dependent aspartate aminotransferase-like (Major domain)"/>
    <property type="match status" value="1"/>
</dbReference>
<evidence type="ECO:0000256" key="4">
    <source>
        <dbReference type="ARBA" id="ARBA00022576"/>
    </source>
</evidence>
<dbReference type="SUPFAM" id="SSF53383">
    <property type="entry name" value="PLP-dependent transferases"/>
    <property type="match status" value="1"/>
</dbReference>
<evidence type="ECO:0000256" key="1">
    <source>
        <dbReference type="ARBA" id="ARBA00001933"/>
    </source>
</evidence>